<protein>
    <recommendedName>
        <fullName evidence="4">Major facilitator superfamily (MFS) profile domain-containing protein</fullName>
    </recommendedName>
</protein>
<proteinExistence type="predicted"/>
<name>A0ABN9RZC2_9DINO</name>
<dbReference type="Gene3D" id="1.20.1250.20">
    <property type="entry name" value="MFS general substrate transporter like domains"/>
    <property type="match status" value="1"/>
</dbReference>
<dbReference type="EMBL" id="CAUYUJ010008668">
    <property type="protein sequence ID" value="CAK0824580.1"/>
    <property type="molecule type" value="Genomic_DNA"/>
</dbReference>
<keyword evidence="1" id="KW-1133">Transmembrane helix</keyword>
<evidence type="ECO:0000256" key="1">
    <source>
        <dbReference type="SAM" id="Phobius"/>
    </source>
</evidence>
<dbReference type="Pfam" id="PF07690">
    <property type="entry name" value="MFS_1"/>
    <property type="match status" value="1"/>
</dbReference>
<keyword evidence="1" id="KW-0472">Membrane</keyword>
<organism evidence="2 3">
    <name type="scientific">Prorocentrum cordatum</name>
    <dbReference type="NCBI Taxonomy" id="2364126"/>
    <lineage>
        <taxon>Eukaryota</taxon>
        <taxon>Sar</taxon>
        <taxon>Alveolata</taxon>
        <taxon>Dinophyceae</taxon>
        <taxon>Prorocentrales</taxon>
        <taxon>Prorocentraceae</taxon>
        <taxon>Prorocentrum</taxon>
    </lineage>
</organism>
<comment type="caution">
    <text evidence="2">The sequence shown here is derived from an EMBL/GenBank/DDBJ whole genome shotgun (WGS) entry which is preliminary data.</text>
</comment>
<evidence type="ECO:0000313" key="2">
    <source>
        <dbReference type="EMBL" id="CAK0824580.1"/>
    </source>
</evidence>
<evidence type="ECO:0000313" key="3">
    <source>
        <dbReference type="Proteomes" id="UP001189429"/>
    </source>
</evidence>
<dbReference type="SUPFAM" id="SSF103473">
    <property type="entry name" value="MFS general substrate transporter"/>
    <property type="match status" value="1"/>
</dbReference>
<sequence length="165" mass="17498">MVTCDVAVSPGAVFTGSVLCGDKAYVLAEAQAQEGSLVSMKLAVHAVAGPLLGVLADRAGRRPVLIMSLGGFTLAFCLFAAISAQRGLPSRLPLMRLCFFVEGATNAFDVVYGPCLPTPCLWRRTARGRSRPTSPSVLPARWARSCAPPCCWVCTRTRSRPSGAR</sequence>
<keyword evidence="3" id="KW-1185">Reference proteome</keyword>
<accession>A0ABN9RZC2</accession>
<dbReference type="InterPro" id="IPR036259">
    <property type="entry name" value="MFS_trans_sf"/>
</dbReference>
<feature type="transmembrane region" description="Helical" evidence="1">
    <location>
        <begin position="64"/>
        <end position="84"/>
    </location>
</feature>
<dbReference type="InterPro" id="IPR011701">
    <property type="entry name" value="MFS"/>
</dbReference>
<keyword evidence="1" id="KW-0812">Transmembrane</keyword>
<dbReference type="Proteomes" id="UP001189429">
    <property type="component" value="Unassembled WGS sequence"/>
</dbReference>
<gene>
    <name evidence="2" type="ORF">PCOR1329_LOCUS24956</name>
</gene>
<reference evidence="2" key="1">
    <citation type="submission" date="2023-10" db="EMBL/GenBank/DDBJ databases">
        <authorList>
            <person name="Chen Y."/>
            <person name="Shah S."/>
            <person name="Dougan E. K."/>
            <person name="Thang M."/>
            <person name="Chan C."/>
        </authorList>
    </citation>
    <scope>NUCLEOTIDE SEQUENCE [LARGE SCALE GENOMIC DNA]</scope>
</reference>
<evidence type="ECO:0008006" key="4">
    <source>
        <dbReference type="Google" id="ProtNLM"/>
    </source>
</evidence>